<name>A0A078A2G2_STYLE</name>
<dbReference type="AlphaFoldDB" id="A0A078A2G2"/>
<evidence type="ECO:0000313" key="3">
    <source>
        <dbReference type="Proteomes" id="UP000039865"/>
    </source>
</evidence>
<feature type="signal peptide" evidence="1">
    <location>
        <begin position="1"/>
        <end position="27"/>
    </location>
</feature>
<evidence type="ECO:0000256" key="1">
    <source>
        <dbReference type="SAM" id="SignalP"/>
    </source>
</evidence>
<feature type="chain" id="PRO_5001729122" description="Transmembrane protein" evidence="1">
    <location>
        <begin position="28"/>
        <end position="216"/>
    </location>
</feature>
<evidence type="ECO:0008006" key="4">
    <source>
        <dbReference type="Google" id="ProtNLM"/>
    </source>
</evidence>
<keyword evidence="1" id="KW-0732">Signal</keyword>
<dbReference type="Proteomes" id="UP000039865">
    <property type="component" value="Unassembled WGS sequence"/>
</dbReference>
<gene>
    <name evidence="2" type="primary">Contig1455.g1589</name>
    <name evidence="2" type="ORF">STYLEM_3948</name>
</gene>
<dbReference type="EMBL" id="CCKQ01003825">
    <property type="protein sequence ID" value="CDW74964.1"/>
    <property type="molecule type" value="Genomic_DNA"/>
</dbReference>
<accession>A0A078A2G2</accession>
<protein>
    <recommendedName>
        <fullName evidence="4">Transmembrane protein</fullName>
    </recommendedName>
</protein>
<keyword evidence="3" id="KW-1185">Reference proteome</keyword>
<sequence>MKIKLNLCSSIVSVIFTFALFSTIVQGAVFSNLGSCQRCLYPGNANINARWCINTSTKSGVCQDTACASGNTVISNLFKCQADLIELTINDTTITYPSLRVKTTNTNENFQIYKFSNQLQYEGNDGTYWYNDNYANLTYYATSLDPSVITSLSQLTAECQGANCKQPVSKNQIMYFYVFNPTEYQQTYILSYINAKNLKLSIFAFIGLLSVLCLSY</sequence>
<reference evidence="2 3" key="1">
    <citation type="submission" date="2014-06" db="EMBL/GenBank/DDBJ databases">
        <authorList>
            <person name="Swart Estienne"/>
        </authorList>
    </citation>
    <scope>NUCLEOTIDE SEQUENCE [LARGE SCALE GENOMIC DNA]</scope>
    <source>
        <strain evidence="2 3">130c</strain>
    </source>
</reference>
<evidence type="ECO:0000313" key="2">
    <source>
        <dbReference type="EMBL" id="CDW74964.1"/>
    </source>
</evidence>
<dbReference type="InParanoid" id="A0A078A2G2"/>
<proteinExistence type="predicted"/>
<organism evidence="2 3">
    <name type="scientific">Stylonychia lemnae</name>
    <name type="common">Ciliate</name>
    <dbReference type="NCBI Taxonomy" id="5949"/>
    <lineage>
        <taxon>Eukaryota</taxon>
        <taxon>Sar</taxon>
        <taxon>Alveolata</taxon>
        <taxon>Ciliophora</taxon>
        <taxon>Intramacronucleata</taxon>
        <taxon>Spirotrichea</taxon>
        <taxon>Stichotrichia</taxon>
        <taxon>Sporadotrichida</taxon>
        <taxon>Oxytrichidae</taxon>
        <taxon>Stylonychinae</taxon>
        <taxon>Stylonychia</taxon>
    </lineage>
</organism>